<proteinExistence type="predicted"/>
<dbReference type="PANTHER" id="PTHR42924:SF3">
    <property type="entry name" value="POLYMERASE_HISTIDINOL PHOSPHATASE N-TERMINAL DOMAIN-CONTAINING PROTEIN"/>
    <property type="match status" value="1"/>
</dbReference>
<protein>
    <recommendedName>
        <fullName evidence="1">Ig-like domain-containing protein</fullName>
    </recommendedName>
</protein>
<dbReference type="EMBL" id="UINC01009078">
    <property type="protein sequence ID" value="SVA40780.1"/>
    <property type="molecule type" value="Genomic_DNA"/>
</dbReference>
<gene>
    <name evidence="2" type="ORF">METZ01_LOCUS93634</name>
</gene>
<dbReference type="AlphaFoldDB" id="A0A381VKF4"/>
<feature type="non-terminal residue" evidence="2">
    <location>
        <position position="1"/>
    </location>
</feature>
<evidence type="ECO:0000313" key="2">
    <source>
        <dbReference type="EMBL" id="SVA40780.1"/>
    </source>
</evidence>
<evidence type="ECO:0000259" key="1">
    <source>
        <dbReference type="Pfam" id="PF16392"/>
    </source>
</evidence>
<dbReference type="GO" id="GO:0004534">
    <property type="term" value="F:5'-3' RNA exonuclease activity"/>
    <property type="evidence" value="ECO:0007669"/>
    <property type="project" value="TreeGrafter"/>
</dbReference>
<organism evidence="2">
    <name type="scientific">marine metagenome</name>
    <dbReference type="NCBI Taxonomy" id="408172"/>
    <lineage>
        <taxon>unclassified sequences</taxon>
        <taxon>metagenomes</taxon>
        <taxon>ecological metagenomes</taxon>
    </lineage>
</organism>
<accession>A0A381VKF4</accession>
<dbReference type="SUPFAM" id="SSF89550">
    <property type="entry name" value="PHP domain-like"/>
    <property type="match status" value="1"/>
</dbReference>
<dbReference type="Pfam" id="PF16392">
    <property type="entry name" value="DUF5001"/>
    <property type="match status" value="1"/>
</dbReference>
<feature type="non-terminal residue" evidence="2">
    <location>
        <position position="411"/>
    </location>
</feature>
<feature type="domain" description="Ig-like" evidence="1">
    <location>
        <begin position="329"/>
        <end position="411"/>
    </location>
</feature>
<reference evidence="2" key="1">
    <citation type="submission" date="2018-05" db="EMBL/GenBank/DDBJ databases">
        <authorList>
            <person name="Lanie J.A."/>
            <person name="Ng W.-L."/>
            <person name="Kazmierczak K.M."/>
            <person name="Andrzejewski T.M."/>
            <person name="Davidsen T.M."/>
            <person name="Wayne K.J."/>
            <person name="Tettelin H."/>
            <person name="Glass J.I."/>
            <person name="Rusch D."/>
            <person name="Podicherti R."/>
            <person name="Tsui H.-C.T."/>
            <person name="Winkler M.E."/>
        </authorList>
    </citation>
    <scope>NUCLEOTIDE SEQUENCE</scope>
</reference>
<dbReference type="InterPro" id="IPR032165">
    <property type="entry name" value="DUF5001"/>
</dbReference>
<name>A0A381VKF4_9ZZZZ</name>
<dbReference type="InterPro" id="IPR052018">
    <property type="entry name" value="PHP_domain"/>
</dbReference>
<dbReference type="InterPro" id="IPR016195">
    <property type="entry name" value="Pol/histidinol_Pase-like"/>
</dbReference>
<dbReference type="PANTHER" id="PTHR42924">
    <property type="entry name" value="EXONUCLEASE"/>
    <property type="match status" value="1"/>
</dbReference>
<dbReference type="GO" id="GO:0035312">
    <property type="term" value="F:5'-3' DNA exonuclease activity"/>
    <property type="evidence" value="ECO:0007669"/>
    <property type="project" value="TreeGrafter"/>
</dbReference>
<sequence>MRKLLNIVLMLCSLCSSLTYAHGYWDSISTFRIQERKIQFPNTEDFLIIVADLHTHSVFSDGHVWPNIRVEEALRDGLDLIAVTEHLEYQPHQIDIPHPDRNRSFHVARKSASNKNLMVINGSEITRDLPTGHINAIFINDANKLMRMDRSKIVEAEKRVMESSVTISDDEEKQVFVNYALTNMLPIEEVLKKARDQDAFVFLNHPMRGSSEEPDKIARLTELQQNIINHGYIHGIEIVNGDWFSEEAFQIAIENQLTLIGTSDIHELIDWSYQPHLGGHRPVTLILSKDRTEDSIKESLFQGRTVVWYKDYLFGLEENLEPLIKSSLKIIPHSYKEDTKVIGIEIENSSSAGFLIENSSDFTFHNLGNLFYIEPSSKKYIEIKTIEKLENINFSFKVLNAFFSPNETIEI</sequence>
<dbReference type="Gene3D" id="3.20.20.140">
    <property type="entry name" value="Metal-dependent hydrolases"/>
    <property type="match status" value="1"/>
</dbReference>